<dbReference type="PANTHER" id="PTHR30505:SF0">
    <property type="entry name" value="FRUCTOSE-LIKE PTS SYSTEM EIIBC COMPONENT-RELATED"/>
    <property type="match status" value="1"/>
</dbReference>
<dbReference type="GO" id="GO:0005886">
    <property type="term" value="C:plasma membrane"/>
    <property type="evidence" value="ECO:0007669"/>
    <property type="project" value="TreeGrafter"/>
</dbReference>
<dbReference type="Proteomes" id="UP000480222">
    <property type="component" value="Unassembled WGS sequence"/>
</dbReference>
<accession>A0A679LZA7</accession>
<proteinExistence type="predicted"/>
<keyword evidence="1" id="KW-0813">Transport</keyword>
<dbReference type="KEGG" id="cdip:ERS451417_01457"/>
<evidence type="ECO:0000313" key="5">
    <source>
        <dbReference type="Proteomes" id="UP000480222"/>
    </source>
</evidence>
<dbReference type="GO" id="GO:0090563">
    <property type="term" value="F:protein-phosphocysteine-sugar phosphotransferase activity"/>
    <property type="evidence" value="ECO:0007669"/>
    <property type="project" value="TreeGrafter"/>
</dbReference>
<dbReference type="PANTHER" id="PTHR30505">
    <property type="entry name" value="FRUCTOSE-LIKE PERMEASE"/>
    <property type="match status" value="1"/>
</dbReference>
<gene>
    <name evidence="4" type="ORF">CIP107547_01642</name>
</gene>
<keyword evidence="3" id="KW-0598">Phosphotransferase system</keyword>
<evidence type="ECO:0000313" key="4">
    <source>
        <dbReference type="EMBL" id="CAB0608694.1"/>
    </source>
</evidence>
<organism evidence="4 5">
    <name type="scientific">Corynebacterium diphtheriae</name>
    <dbReference type="NCBI Taxonomy" id="1717"/>
    <lineage>
        <taxon>Bacteria</taxon>
        <taxon>Bacillati</taxon>
        <taxon>Actinomycetota</taxon>
        <taxon>Actinomycetes</taxon>
        <taxon>Mycobacteriales</taxon>
        <taxon>Corynebacteriaceae</taxon>
        <taxon>Corynebacterium</taxon>
    </lineage>
</organism>
<dbReference type="AlphaFoldDB" id="A0A679LZA7"/>
<evidence type="ECO:0000256" key="2">
    <source>
        <dbReference type="ARBA" id="ARBA00022597"/>
    </source>
</evidence>
<evidence type="ECO:0000256" key="3">
    <source>
        <dbReference type="ARBA" id="ARBA00022683"/>
    </source>
</evidence>
<dbReference type="InterPro" id="IPR050864">
    <property type="entry name" value="Bacterial_PTS_Sugar_Transport"/>
</dbReference>
<evidence type="ECO:0000256" key="1">
    <source>
        <dbReference type="ARBA" id="ARBA00022448"/>
    </source>
</evidence>
<keyword evidence="2" id="KW-0762">Sugar transport</keyword>
<name>A0A679LZA7_CORDP</name>
<comment type="caution">
    <text evidence="4">The sequence shown here is derived from an EMBL/GenBank/DDBJ whole genome shotgun (WGS) entry which is preliminary data.</text>
</comment>
<sequence>MIGGASAGAISMGTTTGSHAPHGGIFVLFAISPAWTFLLALLIGVKVSALIVILLKSMWPVPISTTSYSKDSTAA</sequence>
<protein>
    <submittedName>
        <fullName evidence="4">Uncharacterized protein</fullName>
    </submittedName>
</protein>
<dbReference type="GO" id="GO:0009401">
    <property type="term" value="P:phosphoenolpyruvate-dependent sugar phosphotransferase system"/>
    <property type="evidence" value="ECO:0007669"/>
    <property type="project" value="UniProtKB-KW"/>
</dbReference>
<reference evidence="4 5" key="1">
    <citation type="submission" date="2020-02" db="EMBL/GenBank/DDBJ databases">
        <authorList>
            <person name="Brisse S."/>
        </authorList>
    </citation>
    <scope>NUCLEOTIDE SEQUENCE [LARGE SCALE GENOMIC DNA]</scope>
    <source>
        <strain evidence="4">CIP107547</strain>
    </source>
</reference>
<dbReference type="EMBL" id="CADDAV010000020">
    <property type="protein sequence ID" value="CAB0608694.1"/>
    <property type="molecule type" value="Genomic_DNA"/>
</dbReference>